<feature type="active site" evidence="9">
    <location>
        <position position="261"/>
    </location>
</feature>
<dbReference type="InterPro" id="IPR004107">
    <property type="entry name" value="Integrase_SAM-like_N"/>
</dbReference>
<keyword evidence="7 9" id="KW-0233">DNA recombination</keyword>
<feature type="active site" description="O-(3'-phospho-DNA)-tyrosine intermediate" evidence="9">
    <location>
        <position position="293"/>
    </location>
</feature>
<name>C0EM62_NEIFL</name>
<dbReference type="GO" id="GO:0009037">
    <property type="term" value="F:tyrosine-based site-specific recombinase activity"/>
    <property type="evidence" value="ECO:0007669"/>
    <property type="project" value="UniProtKB-UniRule"/>
</dbReference>
<comment type="caution">
    <text evidence="12">The sequence shown here is derived from an EMBL/GenBank/DDBJ whole genome shotgun (WGS) entry which is preliminary data.</text>
</comment>
<feature type="domain" description="Tyr recombinase" evidence="10">
    <location>
        <begin position="127"/>
        <end position="306"/>
    </location>
</feature>
<organism evidence="12 13">
    <name type="scientific">Neisseria flavescens NRL30031/H210</name>
    <dbReference type="NCBI Taxonomy" id="546264"/>
    <lineage>
        <taxon>Bacteria</taxon>
        <taxon>Pseudomonadati</taxon>
        <taxon>Pseudomonadota</taxon>
        <taxon>Betaproteobacteria</taxon>
        <taxon>Neisseriales</taxon>
        <taxon>Neisseriaceae</taxon>
        <taxon>Neisseria</taxon>
    </lineage>
</organism>
<keyword evidence="8 9" id="KW-0131">Cell cycle</keyword>
<dbReference type="EMBL" id="ACEN01000025">
    <property type="protein sequence ID" value="EEG33925.1"/>
    <property type="molecule type" value="Genomic_DNA"/>
</dbReference>
<feature type="active site" evidence="9">
    <location>
        <position position="167"/>
    </location>
</feature>
<keyword evidence="6 9" id="KW-0238">DNA-binding</keyword>
<dbReference type="GO" id="GO:0006313">
    <property type="term" value="P:DNA transposition"/>
    <property type="evidence" value="ECO:0007669"/>
    <property type="project" value="UniProtKB-UniRule"/>
</dbReference>
<comment type="similarity">
    <text evidence="9">Belongs to the 'phage' integrase family. XerC subfamily.</text>
</comment>
<feature type="active site" evidence="9">
    <location>
        <position position="191"/>
    </location>
</feature>
<dbReference type="Gene3D" id="1.10.150.130">
    <property type="match status" value="1"/>
</dbReference>
<keyword evidence="5 9" id="KW-0229">DNA integration</keyword>
<dbReference type="InterPro" id="IPR002104">
    <property type="entry name" value="Integrase_catalytic"/>
</dbReference>
<evidence type="ECO:0000313" key="12">
    <source>
        <dbReference type="EMBL" id="EEG33925.1"/>
    </source>
</evidence>
<dbReference type="PANTHER" id="PTHR30349">
    <property type="entry name" value="PHAGE INTEGRASE-RELATED"/>
    <property type="match status" value="1"/>
</dbReference>
<gene>
    <name evidence="9" type="primary">xerC</name>
    <name evidence="12" type="ORF">NEIFLAOT_01028</name>
</gene>
<comment type="function">
    <text evidence="9">Site-specific tyrosine recombinase, which acts by catalyzing the cutting and rejoining of the recombining DNA molecules. The XerC-XerD complex is essential to convert dimers of the bacterial chromosome into monomers to permit their segregation at cell division. It also contributes to the segregational stability of plasmids.</text>
</comment>
<dbReference type="AlphaFoldDB" id="C0EM62"/>
<feature type="active site" evidence="9">
    <location>
        <position position="284"/>
    </location>
</feature>
<evidence type="ECO:0000256" key="6">
    <source>
        <dbReference type="ARBA" id="ARBA00023125"/>
    </source>
</evidence>
<evidence type="ECO:0000256" key="3">
    <source>
        <dbReference type="ARBA" id="ARBA00022618"/>
    </source>
</evidence>
<evidence type="ECO:0000256" key="1">
    <source>
        <dbReference type="ARBA" id="ARBA00004496"/>
    </source>
</evidence>
<evidence type="ECO:0000313" key="13">
    <source>
        <dbReference type="Proteomes" id="UP000004457"/>
    </source>
</evidence>
<comment type="subcellular location">
    <subcellularLocation>
        <location evidence="1 9">Cytoplasm</location>
    </subcellularLocation>
</comment>
<dbReference type="InterPro" id="IPR013762">
    <property type="entry name" value="Integrase-like_cat_sf"/>
</dbReference>
<feature type="active site" evidence="9">
    <location>
        <position position="258"/>
    </location>
</feature>
<evidence type="ECO:0000256" key="5">
    <source>
        <dbReference type="ARBA" id="ARBA00022908"/>
    </source>
</evidence>
<keyword evidence="2 9" id="KW-0963">Cytoplasm</keyword>
<dbReference type="InterPro" id="IPR044068">
    <property type="entry name" value="CB"/>
</dbReference>
<evidence type="ECO:0000256" key="4">
    <source>
        <dbReference type="ARBA" id="ARBA00022829"/>
    </source>
</evidence>
<comment type="subunit">
    <text evidence="9">Forms a cyclic heterotetrameric complex composed of two molecules of XerC and two molecules of XerD.</text>
</comment>
<dbReference type="PROSITE" id="PS51898">
    <property type="entry name" value="TYR_RECOMBINASE"/>
    <property type="match status" value="1"/>
</dbReference>
<evidence type="ECO:0000259" key="10">
    <source>
        <dbReference type="PROSITE" id="PS51898"/>
    </source>
</evidence>
<keyword evidence="4 9" id="KW-0159">Chromosome partition</keyword>
<dbReference type="GO" id="GO:0005737">
    <property type="term" value="C:cytoplasm"/>
    <property type="evidence" value="ECO:0007669"/>
    <property type="project" value="UniProtKB-SubCell"/>
</dbReference>
<dbReference type="GO" id="GO:0051301">
    <property type="term" value="P:cell division"/>
    <property type="evidence" value="ECO:0007669"/>
    <property type="project" value="UniProtKB-KW"/>
</dbReference>
<dbReference type="CDD" id="cd00798">
    <property type="entry name" value="INT_XerDC_C"/>
    <property type="match status" value="1"/>
</dbReference>
<evidence type="ECO:0000256" key="2">
    <source>
        <dbReference type="ARBA" id="ARBA00022490"/>
    </source>
</evidence>
<evidence type="ECO:0000256" key="7">
    <source>
        <dbReference type="ARBA" id="ARBA00023172"/>
    </source>
</evidence>
<reference evidence="12 13" key="1">
    <citation type="submission" date="2009-01" db="EMBL/GenBank/DDBJ databases">
        <authorList>
            <person name="Fulton L."/>
            <person name="Clifton S."/>
            <person name="Chinwalla A.T."/>
            <person name="Mitreva M."/>
            <person name="Sodergren E."/>
            <person name="Weinstock G."/>
            <person name="Clifton S."/>
            <person name="Dooling D.J."/>
            <person name="Fulton B."/>
            <person name="Minx P."/>
            <person name="Pepin K.H."/>
            <person name="Johnson M."/>
            <person name="Bhonagiri V."/>
            <person name="Nash W.E."/>
            <person name="Mardis E.R."/>
            <person name="Wilson R.K."/>
        </authorList>
    </citation>
    <scope>NUCLEOTIDE SEQUENCE [LARGE SCALE GENOMIC DNA]</scope>
    <source>
        <strain evidence="12 13">NRL30031/H210</strain>
    </source>
</reference>
<dbReference type="InterPro" id="IPR011010">
    <property type="entry name" value="DNA_brk_join_enz"/>
</dbReference>
<feature type="domain" description="Core-binding (CB)" evidence="11">
    <location>
        <begin position="23"/>
        <end position="106"/>
    </location>
</feature>
<protein>
    <recommendedName>
        <fullName evidence="9">Tyrosine recombinase XerC</fullName>
    </recommendedName>
</protein>
<evidence type="ECO:0000259" key="11">
    <source>
        <dbReference type="PROSITE" id="PS51900"/>
    </source>
</evidence>
<dbReference type="InterPro" id="IPR050090">
    <property type="entry name" value="Tyrosine_recombinase_XerCD"/>
</dbReference>
<sequence length="316" mass="35871">MLGQNAVENNALDWRPSEMAESNHFAFHLERYLKTLLQQGKSEHTVSAYWRDLSELMRLLPDNLENGLPTRRDFVAVLKKLSQKGLSESSLARKLSVWRQYCSWLVQIEVMESDPTFNMKAPRLPERLPKALPQEPLNHILDHAPVDDELDVRDKAMFELMYGSGLRLSEIQGLNLDGIVLDEGWVSVKGKGGKQRQVPLVAKSIAALRDYLAVRIAKEGEQALFTNKNGGRLGQRQIQKRLQAWAVRVGSASHISPHMMRHSYATHLLQASGDIRAVQELLGHSNLSATQVYTKLDFDHLARVYDEAHPRAKRKK</sequence>
<dbReference type="InterPro" id="IPR023009">
    <property type="entry name" value="Tyrosine_recombinase_XerC/XerD"/>
</dbReference>
<dbReference type="Proteomes" id="UP000004457">
    <property type="component" value="Unassembled WGS sequence"/>
</dbReference>
<accession>C0EM62</accession>
<dbReference type="HAMAP" id="MF_01808">
    <property type="entry name" value="Recomb_XerC_XerD"/>
    <property type="match status" value="1"/>
</dbReference>
<evidence type="ECO:0000256" key="9">
    <source>
        <dbReference type="HAMAP-Rule" id="MF_01808"/>
    </source>
</evidence>
<dbReference type="InterPro" id="IPR010998">
    <property type="entry name" value="Integrase_recombinase_N"/>
</dbReference>
<evidence type="ECO:0000256" key="8">
    <source>
        <dbReference type="ARBA" id="ARBA00023306"/>
    </source>
</evidence>
<dbReference type="PANTHER" id="PTHR30349:SF81">
    <property type="entry name" value="TYROSINE RECOMBINASE XERC"/>
    <property type="match status" value="1"/>
</dbReference>
<dbReference type="eggNOG" id="COG4973">
    <property type="taxonomic scope" value="Bacteria"/>
</dbReference>
<dbReference type="GO" id="GO:0003677">
    <property type="term" value="F:DNA binding"/>
    <property type="evidence" value="ECO:0007669"/>
    <property type="project" value="UniProtKB-UniRule"/>
</dbReference>
<dbReference type="PROSITE" id="PS51900">
    <property type="entry name" value="CB"/>
    <property type="match status" value="1"/>
</dbReference>
<keyword evidence="3 9" id="KW-0132">Cell division</keyword>
<dbReference type="SUPFAM" id="SSF56349">
    <property type="entry name" value="DNA breaking-rejoining enzymes"/>
    <property type="match status" value="1"/>
</dbReference>
<dbReference type="Pfam" id="PF02899">
    <property type="entry name" value="Phage_int_SAM_1"/>
    <property type="match status" value="1"/>
</dbReference>
<proteinExistence type="inferred from homology"/>
<keyword evidence="13" id="KW-1185">Reference proteome</keyword>
<dbReference type="Gene3D" id="1.10.443.10">
    <property type="entry name" value="Intergrase catalytic core"/>
    <property type="match status" value="1"/>
</dbReference>
<dbReference type="Pfam" id="PF00589">
    <property type="entry name" value="Phage_integrase"/>
    <property type="match status" value="1"/>
</dbReference>
<dbReference type="GO" id="GO:0007059">
    <property type="term" value="P:chromosome segregation"/>
    <property type="evidence" value="ECO:0007669"/>
    <property type="project" value="UniProtKB-UniRule"/>
</dbReference>